<dbReference type="OrthoDB" id="10263265at2759"/>
<feature type="non-terminal residue" evidence="1">
    <location>
        <position position="129"/>
    </location>
</feature>
<protein>
    <submittedName>
        <fullName evidence="1">Uncharacterized protein</fullName>
    </submittedName>
</protein>
<name>A0A1E1WGL6_PECGO</name>
<evidence type="ECO:0000313" key="1">
    <source>
        <dbReference type="EMBL" id="JAT86143.1"/>
    </source>
</evidence>
<reference evidence="1" key="1">
    <citation type="submission" date="2015-09" db="EMBL/GenBank/DDBJ databases">
        <title>De novo assembly of Pectinophora gossypiella (Pink Bollworm) gut transcriptome.</title>
        <authorList>
            <person name="Tassone E.E."/>
        </authorList>
    </citation>
    <scope>NUCLEOTIDE SEQUENCE</scope>
</reference>
<accession>A0A1E1WGL6</accession>
<sequence>MDLKTTIEDLIHSNKYTTFPSLSEFLQTVFKSGNQTKDLLTSDLIDKEFLEEIRSFVSNKCALLYFGKTLRDFKCLISDEDCLREHEICFQYKGPKMLSITAVSFLYSPLQDVNYSTLDDIVQTFQKHL</sequence>
<organism evidence="1">
    <name type="scientific">Pectinophora gossypiella</name>
    <name type="common">Cotton pink bollworm</name>
    <name type="synonym">Depressaria gossypiella</name>
    <dbReference type="NCBI Taxonomy" id="13191"/>
    <lineage>
        <taxon>Eukaryota</taxon>
        <taxon>Metazoa</taxon>
        <taxon>Ecdysozoa</taxon>
        <taxon>Arthropoda</taxon>
        <taxon>Hexapoda</taxon>
        <taxon>Insecta</taxon>
        <taxon>Pterygota</taxon>
        <taxon>Neoptera</taxon>
        <taxon>Endopterygota</taxon>
        <taxon>Lepidoptera</taxon>
        <taxon>Glossata</taxon>
        <taxon>Ditrysia</taxon>
        <taxon>Gelechioidea</taxon>
        <taxon>Gelechiidae</taxon>
        <taxon>Apatetrinae</taxon>
        <taxon>Pectinophora</taxon>
    </lineage>
</organism>
<gene>
    <name evidence="1" type="ORF">g.18504</name>
</gene>
<proteinExistence type="predicted"/>
<dbReference type="EMBL" id="GDQN01004911">
    <property type="protein sequence ID" value="JAT86143.1"/>
    <property type="molecule type" value="Transcribed_RNA"/>
</dbReference>
<dbReference type="AlphaFoldDB" id="A0A1E1WGL6"/>